<dbReference type="Pfam" id="PF00071">
    <property type="entry name" value="Ras"/>
    <property type="match status" value="1"/>
</dbReference>
<dbReference type="EMBL" id="JQDR03002316">
    <property type="protein sequence ID" value="KAA0203156.1"/>
    <property type="molecule type" value="Genomic_DNA"/>
</dbReference>
<dbReference type="GO" id="GO:0005096">
    <property type="term" value="F:GTPase activator activity"/>
    <property type="evidence" value="ECO:0007669"/>
    <property type="project" value="TreeGrafter"/>
</dbReference>
<keyword evidence="2" id="KW-0472">Membrane</keyword>
<dbReference type="GO" id="GO:0008270">
    <property type="term" value="F:zinc ion binding"/>
    <property type="evidence" value="ECO:0007669"/>
    <property type="project" value="UniProtKB-KW"/>
</dbReference>
<sequence length="66" mass="7449">MRFMASVDVVLDTYPLVFTAWVDAVIFVFSLESEASFNAIYSYYAKMAHYRSTTDVPLILVGTQGE</sequence>
<dbReference type="InterPro" id="IPR001806">
    <property type="entry name" value="Small_GTPase"/>
</dbReference>
<keyword evidence="2" id="KW-1133">Transmembrane helix</keyword>
<dbReference type="PANTHER" id="PTHR45819">
    <property type="entry name" value="CENTAURIN-GAMMA-1A"/>
    <property type="match status" value="1"/>
</dbReference>
<evidence type="ECO:0000256" key="1">
    <source>
        <dbReference type="ARBA" id="ARBA00022771"/>
    </source>
</evidence>
<reference evidence="3" key="1">
    <citation type="submission" date="2014-08" db="EMBL/GenBank/DDBJ databases">
        <authorList>
            <person name="Murali S."/>
            <person name="Richards S."/>
            <person name="Bandaranaike D."/>
            <person name="Bellair M."/>
            <person name="Blankenburg K."/>
            <person name="Chao H."/>
            <person name="Dinh H."/>
            <person name="Doddapaneni H."/>
            <person name="Dugan-Rocha S."/>
            <person name="Elkadiri S."/>
            <person name="Gnanaolivu R."/>
            <person name="Hughes D."/>
            <person name="Lee S."/>
            <person name="Li M."/>
            <person name="Ming W."/>
            <person name="Munidasa M."/>
            <person name="Muniz J."/>
            <person name="Nguyen L."/>
            <person name="Osuji N."/>
            <person name="Pu L.-L."/>
            <person name="Puazo M."/>
            <person name="Skinner E."/>
            <person name="Qu C."/>
            <person name="Quiroz J."/>
            <person name="Raj R."/>
            <person name="Weissenberger G."/>
            <person name="Xin Y."/>
            <person name="Zou X."/>
            <person name="Han Y."/>
            <person name="Worley K."/>
            <person name="Muzny D."/>
            <person name="Gibbs R."/>
        </authorList>
    </citation>
    <scope>NUCLEOTIDE SEQUENCE</scope>
    <source>
        <strain evidence="3">HAZT.00-mixed</strain>
        <tissue evidence="3">Whole organism</tissue>
    </source>
</reference>
<keyword evidence="1" id="KW-0863">Zinc-finger</keyword>
<evidence type="ECO:0000313" key="3">
    <source>
        <dbReference type="EMBL" id="KAA0203156.1"/>
    </source>
</evidence>
<keyword evidence="1" id="KW-0862">Zinc</keyword>
<dbReference type="GO" id="GO:0003924">
    <property type="term" value="F:GTPase activity"/>
    <property type="evidence" value="ECO:0007669"/>
    <property type="project" value="InterPro"/>
</dbReference>
<reference evidence="3" key="3">
    <citation type="submission" date="2019-06" db="EMBL/GenBank/DDBJ databases">
        <authorList>
            <person name="Poynton C."/>
            <person name="Hasenbein S."/>
            <person name="Benoit J.B."/>
            <person name="Sepulveda M.S."/>
            <person name="Poelchau M.F."/>
            <person name="Murali S.C."/>
            <person name="Chen S."/>
            <person name="Glastad K.M."/>
            <person name="Werren J.H."/>
            <person name="Vineis J.H."/>
            <person name="Bowen J.L."/>
            <person name="Friedrich M."/>
            <person name="Jones J."/>
            <person name="Robertson H.M."/>
            <person name="Feyereisen R."/>
            <person name="Mechler-Hickson A."/>
            <person name="Mathers N."/>
            <person name="Lee C.E."/>
            <person name="Colbourne J.K."/>
            <person name="Biales A."/>
            <person name="Johnston J.S."/>
            <person name="Wellborn G.A."/>
            <person name="Rosendale A.J."/>
            <person name="Cridge A.G."/>
            <person name="Munoz-Torres M.C."/>
            <person name="Bain P.A."/>
            <person name="Manny A.R."/>
            <person name="Major K.M."/>
            <person name="Lambert F.N."/>
            <person name="Vulpe C.D."/>
            <person name="Tuck P."/>
            <person name="Blalock B.J."/>
            <person name="Lin Y.-Y."/>
            <person name="Smith M.E."/>
            <person name="Ochoa-Acuna H."/>
            <person name="Chen M.-J.M."/>
            <person name="Childers C.P."/>
            <person name="Qu J."/>
            <person name="Dugan S."/>
            <person name="Lee S.L."/>
            <person name="Chao H."/>
            <person name="Dinh H."/>
            <person name="Han Y."/>
            <person name="Doddapaneni H."/>
            <person name="Worley K.C."/>
            <person name="Muzny D.M."/>
            <person name="Gibbs R.A."/>
            <person name="Richards S."/>
        </authorList>
    </citation>
    <scope>NUCLEOTIDE SEQUENCE</scope>
    <source>
        <strain evidence="3">HAZT.00-mixed</strain>
        <tissue evidence="3">Whole organism</tissue>
    </source>
</reference>
<accession>A0A6A0HBL2</accession>
<gene>
    <name evidence="3" type="ORF">HAZT_HAZT004379</name>
</gene>
<proteinExistence type="predicted"/>
<dbReference type="GO" id="GO:0005525">
    <property type="term" value="F:GTP binding"/>
    <property type="evidence" value="ECO:0007669"/>
    <property type="project" value="InterPro"/>
</dbReference>
<organism evidence="3">
    <name type="scientific">Hyalella azteca</name>
    <name type="common">Amphipod</name>
    <dbReference type="NCBI Taxonomy" id="294128"/>
    <lineage>
        <taxon>Eukaryota</taxon>
        <taxon>Metazoa</taxon>
        <taxon>Ecdysozoa</taxon>
        <taxon>Arthropoda</taxon>
        <taxon>Crustacea</taxon>
        <taxon>Multicrustacea</taxon>
        <taxon>Malacostraca</taxon>
        <taxon>Eumalacostraca</taxon>
        <taxon>Peracarida</taxon>
        <taxon>Amphipoda</taxon>
        <taxon>Senticaudata</taxon>
        <taxon>Talitrida</taxon>
        <taxon>Talitroidea</taxon>
        <taxon>Hyalellidae</taxon>
        <taxon>Hyalella</taxon>
    </lineage>
</organism>
<dbReference type="AlphaFoldDB" id="A0A6A0HBL2"/>
<evidence type="ECO:0000256" key="2">
    <source>
        <dbReference type="SAM" id="Phobius"/>
    </source>
</evidence>
<dbReference type="InterPro" id="IPR051282">
    <property type="entry name" value="Arf-GAP_GTPase_ANK_PH"/>
</dbReference>
<comment type="caution">
    <text evidence="3">The sequence shown here is derived from an EMBL/GenBank/DDBJ whole genome shotgun (WGS) entry which is preliminary data.</text>
</comment>
<keyword evidence="1" id="KW-0479">Metal-binding</keyword>
<name>A0A6A0HBL2_HYAAZ</name>
<dbReference type="PANTHER" id="PTHR45819:SF5">
    <property type="entry name" value="CENTAURIN-GAMMA-1A"/>
    <property type="match status" value="1"/>
</dbReference>
<protein>
    <submittedName>
        <fullName evidence="3">Uncharacterized protein</fullName>
    </submittedName>
</protein>
<dbReference type="Proteomes" id="UP000711488">
    <property type="component" value="Unassembled WGS sequence"/>
</dbReference>
<feature type="transmembrane region" description="Helical" evidence="2">
    <location>
        <begin position="20"/>
        <end position="41"/>
    </location>
</feature>
<keyword evidence="2" id="KW-0812">Transmembrane</keyword>
<reference evidence="3" key="2">
    <citation type="journal article" date="2018" name="Environ. Sci. Technol.">
        <title>The Toxicogenome of Hyalella azteca: A Model for Sediment Ecotoxicology and Evolutionary Toxicology.</title>
        <authorList>
            <person name="Poynton H.C."/>
            <person name="Hasenbein S."/>
            <person name="Benoit J.B."/>
            <person name="Sepulveda M.S."/>
            <person name="Poelchau M.F."/>
            <person name="Hughes D.S.T."/>
            <person name="Murali S.C."/>
            <person name="Chen S."/>
            <person name="Glastad K.M."/>
            <person name="Goodisman M.A.D."/>
            <person name="Werren J.H."/>
            <person name="Vineis J.H."/>
            <person name="Bowen J.L."/>
            <person name="Friedrich M."/>
            <person name="Jones J."/>
            <person name="Robertson H.M."/>
            <person name="Feyereisen R."/>
            <person name="Mechler-Hickson A."/>
            <person name="Mathers N."/>
            <person name="Lee C.E."/>
            <person name="Colbourne J.K."/>
            <person name="Biales A."/>
            <person name="Johnston J.S."/>
            <person name="Wellborn G.A."/>
            <person name="Rosendale A.J."/>
            <person name="Cridge A.G."/>
            <person name="Munoz-Torres M.C."/>
            <person name="Bain P.A."/>
            <person name="Manny A.R."/>
            <person name="Major K.M."/>
            <person name="Lambert F.N."/>
            <person name="Vulpe C.D."/>
            <person name="Tuck P."/>
            <person name="Blalock B.J."/>
            <person name="Lin Y.Y."/>
            <person name="Smith M.E."/>
            <person name="Ochoa-Acuna H."/>
            <person name="Chen M.M."/>
            <person name="Childers C.P."/>
            <person name="Qu J."/>
            <person name="Dugan S."/>
            <person name="Lee S.L."/>
            <person name="Chao H."/>
            <person name="Dinh H."/>
            <person name="Han Y."/>
            <person name="Doddapaneni H."/>
            <person name="Worley K.C."/>
            <person name="Muzny D.M."/>
            <person name="Gibbs R.A."/>
            <person name="Richards S."/>
        </authorList>
    </citation>
    <scope>NUCLEOTIDE SEQUENCE</scope>
    <source>
        <strain evidence="3">HAZT.00-mixed</strain>
        <tissue evidence="3">Whole organism</tissue>
    </source>
</reference>
<dbReference type="SUPFAM" id="SSF52540">
    <property type="entry name" value="P-loop containing nucleoside triphosphate hydrolases"/>
    <property type="match status" value="1"/>
</dbReference>
<dbReference type="InterPro" id="IPR027417">
    <property type="entry name" value="P-loop_NTPase"/>
</dbReference>
<dbReference type="Gene3D" id="3.40.50.300">
    <property type="entry name" value="P-loop containing nucleotide triphosphate hydrolases"/>
    <property type="match status" value="1"/>
</dbReference>